<sequence length="40" mass="4709">EDDLNESESLSELYFDEVEFHPVDDFTAKWKLADLFVDSL</sequence>
<gene>
    <name evidence="1" type="ORF">SPELUC_LOCUS17437</name>
</gene>
<feature type="non-terminal residue" evidence="1">
    <location>
        <position position="40"/>
    </location>
</feature>
<reference evidence="1" key="1">
    <citation type="submission" date="2021-06" db="EMBL/GenBank/DDBJ databases">
        <authorList>
            <person name="Kallberg Y."/>
            <person name="Tangrot J."/>
            <person name="Rosling A."/>
        </authorList>
    </citation>
    <scope>NUCLEOTIDE SEQUENCE</scope>
    <source>
        <strain evidence="1">28 12/20/2015</strain>
    </source>
</reference>
<evidence type="ECO:0000313" key="2">
    <source>
        <dbReference type="Proteomes" id="UP000789366"/>
    </source>
</evidence>
<dbReference type="EMBL" id="CAJVPW010071468">
    <property type="protein sequence ID" value="CAG8793448.1"/>
    <property type="molecule type" value="Genomic_DNA"/>
</dbReference>
<organism evidence="1 2">
    <name type="scientific">Cetraspora pellucida</name>
    <dbReference type="NCBI Taxonomy" id="1433469"/>
    <lineage>
        <taxon>Eukaryota</taxon>
        <taxon>Fungi</taxon>
        <taxon>Fungi incertae sedis</taxon>
        <taxon>Mucoromycota</taxon>
        <taxon>Glomeromycotina</taxon>
        <taxon>Glomeromycetes</taxon>
        <taxon>Diversisporales</taxon>
        <taxon>Gigasporaceae</taxon>
        <taxon>Cetraspora</taxon>
    </lineage>
</organism>
<keyword evidence="2" id="KW-1185">Reference proteome</keyword>
<proteinExistence type="predicted"/>
<name>A0ACA9RHM1_9GLOM</name>
<comment type="caution">
    <text evidence="1">The sequence shown here is derived from an EMBL/GenBank/DDBJ whole genome shotgun (WGS) entry which is preliminary data.</text>
</comment>
<dbReference type="Proteomes" id="UP000789366">
    <property type="component" value="Unassembled WGS sequence"/>
</dbReference>
<accession>A0ACA9RHM1</accession>
<feature type="non-terminal residue" evidence="1">
    <location>
        <position position="1"/>
    </location>
</feature>
<evidence type="ECO:0000313" key="1">
    <source>
        <dbReference type="EMBL" id="CAG8793448.1"/>
    </source>
</evidence>
<protein>
    <submittedName>
        <fullName evidence="1">16264_t:CDS:1</fullName>
    </submittedName>
</protein>